<dbReference type="InterPro" id="IPR041289">
    <property type="entry name" value="Bact_RF_family3"/>
</dbReference>
<comment type="caution">
    <text evidence="2">The sequence shown here is derived from an EMBL/GenBank/DDBJ whole genome shotgun (WGS) entry which is preliminary data.</text>
</comment>
<dbReference type="Pfam" id="PF18845">
    <property type="entry name" value="baeRF_family3"/>
    <property type="match status" value="1"/>
</dbReference>
<dbReference type="EMBL" id="JBBLZC010000002">
    <property type="protein sequence ID" value="MEK0082034.1"/>
    <property type="molecule type" value="Genomic_DNA"/>
</dbReference>
<accession>A0ABU8XNS1</accession>
<name>A0ABU8XNS1_9PROT</name>
<reference evidence="2 3" key="1">
    <citation type="submission" date="2024-01" db="EMBL/GenBank/DDBJ databases">
        <title>Multi-omics insights into the function and evolution of sodium benzoate biodegradation pathways in Benzoatithermus flavus gen. nov., sp. nov. from hot spring.</title>
        <authorList>
            <person name="Hu C.-J."/>
            <person name="Li W.-J."/>
        </authorList>
    </citation>
    <scope>NUCLEOTIDE SEQUENCE [LARGE SCALE GENOMIC DNA]</scope>
    <source>
        <strain evidence="2 3">SYSU G07066</strain>
    </source>
</reference>
<sequence>MMTKEQLTALASVQASPAVSIYLPGHEDDRDIRQGAVRLKNALSAATDRLVEQGHRRPEVDALLAPAQALYDDEQFWRQERGSLAIFVAPGLFQVHKVPMELPETTVVGPRPHVKPLLPLLADDGRFFVLTATAGDTQLYVASRFGLTEVEADIPRSVAEVTAETDYENTRRPAPLSQSRRGGAIGVPAPQSYGEAPEEQRKAQLIEHLRRLQNALERCLGGTQAPIVLVAQPEVEGHLKALAKGITFHETVQTDPDSLDRAELHRRAYELVRPKLAQRRADDLDRFKMLAGSNDPRGATDLPAIVSAARFGRVDTLLVAEGASVWGICDEEGDRVRVNRESTPDNQDLVDYAAVQTLLRGGNVHVLSSAEEMPREGCPMVAILRF</sequence>
<proteinExistence type="predicted"/>
<dbReference type="Proteomes" id="UP001375743">
    <property type="component" value="Unassembled WGS sequence"/>
</dbReference>
<evidence type="ECO:0000256" key="1">
    <source>
        <dbReference type="SAM" id="MobiDB-lite"/>
    </source>
</evidence>
<feature type="region of interest" description="Disordered" evidence="1">
    <location>
        <begin position="163"/>
        <end position="195"/>
    </location>
</feature>
<protein>
    <submittedName>
        <fullName evidence="2">Uncharacterized protein</fullName>
    </submittedName>
</protein>
<evidence type="ECO:0000313" key="2">
    <source>
        <dbReference type="EMBL" id="MEK0082034.1"/>
    </source>
</evidence>
<organism evidence="2 3">
    <name type="scientific">Benzoatithermus flavus</name>
    <dbReference type="NCBI Taxonomy" id="3108223"/>
    <lineage>
        <taxon>Bacteria</taxon>
        <taxon>Pseudomonadati</taxon>
        <taxon>Pseudomonadota</taxon>
        <taxon>Alphaproteobacteria</taxon>
        <taxon>Geminicoccales</taxon>
        <taxon>Geminicoccaceae</taxon>
        <taxon>Benzoatithermus</taxon>
    </lineage>
</organism>
<dbReference type="RefSeq" id="WP_418157890.1">
    <property type="nucleotide sequence ID" value="NZ_JBBLZC010000002.1"/>
</dbReference>
<evidence type="ECO:0000313" key="3">
    <source>
        <dbReference type="Proteomes" id="UP001375743"/>
    </source>
</evidence>
<keyword evidence="3" id="KW-1185">Reference proteome</keyword>
<gene>
    <name evidence="2" type="ORF">U1T56_02635</name>
</gene>